<protein>
    <submittedName>
        <fullName evidence="5">Hpt domain-containing protein</fullName>
    </submittedName>
</protein>
<evidence type="ECO:0000259" key="2">
    <source>
        <dbReference type="PROSITE" id="PS50894"/>
    </source>
</evidence>
<dbReference type="Pfam" id="PF01627">
    <property type="entry name" value="Hpt"/>
    <property type="match status" value="1"/>
</dbReference>
<dbReference type="EMBL" id="JANGBO010000023">
    <property type="protein sequence ID" value="MCQ5062947.1"/>
    <property type="molecule type" value="Genomic_DNA"/>
</dbReference>
<dbReference type="RefSeq" id="WP_022000763.1">
    <property type="nucleotide sequence ID" value="NZ_AP024085.1"/>
</dbReference>
<evidence type="ECO:0000313" key="7">
    <source>
        <dbReference type="Proteomes" id="UP000593842"/>
    </source>
</evidence>
<keyword evidence="6" id="KW-1185">Reference proteome</keyword>
<dbReference type="GO" id="GO:0000160">
    <property type="term" value="P:phosphorelay signal transduction system"/>
    <property type="evidence" value="ECO:0007669"/>
    <property type="project" value="InterPro"/>
</dbReference>
<dbReference type="AlphaFoldDB" id="A0A2T3FJY8"/>
<evidence type="ECO:0000313" key="3">
    <source>
        <dbReference type="EMBL" id="BCL57050.1"/>
    </source>
</evidence>
<evidence type="ECO:0000313" key="6">
    <source>
        <dbReference type="Proteomes" id="UP000240974"/>
    </source>
</evidence>
<evidence type="ECO:0000313" key="5">
    <source>
        <dbReference type="EMBL" id="PST35595.1"/>
    </source>
</evidence>
<organism evidence="5 6">
    <name type="scientific">Faecalibacillus intestinalis</name>
    <dbReference type="NCBI Taxonomy" id="1982626"/>
    <lineage>
        <taxon>Bacteria</taxon>
        <taxon>Bacillati</taxon>
        <taxon>Bacillota</taxon>
        <taxon>Erysipelotrichia</taxon>
        <taxon>Erysipelotrichales</taxon>
        <taxon>Coprobacillaceae</taxon>
        <taxon>Faecalibacillus</taxon>
    </lineage>
</organism>
<reference evidence="3" key="2">
    <citation type="journal article" date="2020" name="Microbiol. Resour. Announc.">
        <title>Complete Genome Sequence of Faecalibacillus intestinalis JCM 34082, Isolated from Feces from a Healthy Japanese Female.</title>
        <authorList>
            <person name="Sakamoto M."/>
            <person name="Ikeyama N."/>
            <person name="Toyoda A."/>
            <person name="Murakami T."/>
            <person name="Mori H."/>
            <person name="Ohkuma M."/>
        </authorList>
    </citation>
    <scope>NUCLEOTIDE SEQUENCE</scope>
    <source>
        <strain evidence="3">14EGH31</strain>
    </source>
</reference>
<sequence length="120" mass="14311">MELEEFYKQVGGNFEDVKRRLFNEEFIRKFVLKFKDDETFDNLIDAFNKVDYKEAFRFIHTLKGISVNLGFDDLYQASCNLTECLREKENLNDEELEEAGKLLQIVKDNYQKIIELIVQL</sequence>
<dbReference type="PROSITE" id="PS50894">
    <property type="entry name" value="HPT"/>
    <property type="match status" value="1"/>
</dbReference>
<reference evidence="4" key="4">
    <citation type="submission" date="2022-06" db="EMBL/GenBank/DDBJ databases">
        <title>Isolation of gut microbiota from human fecal samples.</title>
        <authorList>
            <person name="Pamer E.G."/>
            <person name="Barat B."/>
            <person name="Waligurski E."/>
            <person name="Medina S."/>
            <person name="Paddock L."/>
            <person name="Mostad J."/>
        </authorList>
    </citation>
    <scope>NUCLEOTIDE SEQUENCE</scope>
    <source>
        <strain evidence="4">DFI.6.24</strain>
    </source>
</reference>
<dbReference type="Gene3D" id="1.20.120.160">
    <property type="entry name" value="HPT domain"/>
    <property type="match status" value="1"/>
</dbReference>
<evidence type="ECO:0000256" key="1">
    <source>
        <dbReference type="PROSITE-ProRule" id="PRU00110"/>
    </source>
</evidence>
<keyword evidence="1" id="KW-0597">Phosphoprotein</keyword>
<dbReference type="EMBL" id="AP024085">
    <property type="protein sequence ID" value="BCL57050.1"/>
    <property type="molecule type" value="Genomic_DNA"/>
</dbReference>
<dbReference type="InterPro" id="IPR036641">
    <property type="entry name" value="HPT_dom_sf"/>
</dbReference>
<dbReference type="GeneID" id="70579196"/>
<dbReference type="Proteomes" id="UP001204814">
    <property type="component" value="Unassembled WGS sequence"/>
</dbReference>
<gene>
    <name evidence="5" type="ORF">C7U54_14040</name>
    <name evidence="3" type="ORF">Fi14EGH31_07620</name>
    <name evidence="4" type="ORF">NE542_14090</name>
</gene>
<dbReference type="EMBL" id="PYLQ01000033">
    <property type="protein sequence ID" value="PST35595.1"/>
    <property type="molecule type" value="Genomic_DNA"/>
</dbReference>
<reference evidence="5 6" key="1">
    <citation type="journal article" date="2019" name="Int. J. Syst. Evol. Microbiol.">
        <title>Faecalibacillus intestinalis gen. nov., sp. nov. and Faecalibacillus faecis sp. nov., isolated from human faeces.</title>
        <authorList>
            <person name="Seo B."/>
            <person name="Jeon K."/>
            <person name="Baek I."/>
            <person name="Lee Y.M."/>
            <person name="Baek K."/>
            <person name="Ko G."/>
        </authorList>
    </citation>
    <scope>NUCLEOTIDE SEQUENCE [LARGE SCALE GENOMIC DNA]</scope>
    <source>
        <strain evidence="5 6">SNUG30099</strain>
    </source>
</reference>
<feature type="modified residue" description="Phosphohistidine" evidence="1">
    <location>
        <position position="60"/>
    </location>
</feature>
<feature type="domain" description="HPt" evidence="2">
    <location>
        <begin position="19"/>
        <end position="120"/>
    </location>
</feature>
<dbReference type="Proteomes" id="UP000593842">
    <property type="component" value="Chromosome"/>
</dbReference>
<dbReference type="InterPro" id="IPR008207">
    <property type="entry name" value="Sig_transdc_His_kin_Hpt_dom"/>
</dbReference>
<dbReference type="Proteomes" id="UP000240974">
    <property type="component" value="Unassembled WGS sequence"/>
</dbReference>
<accession>A0A2T3FJY8</accession>
<evidence type="ECO:0000313" key="4">
    <source>
        <dbReference type="EMBL" id="MCQ5062947.1"/>
    </source>
</evidence>
<dbReference type="SUPFAM" id="SSF47226">
    <property type="entry name" value="Histidine-containing phosphotransfer domain, HPT domain"/>
    <property type="match status" value="1"/>
</dbReference>
<proteinExistence type="predicted"/>
<dbReference type="KEGG" id="fit:Fi14EGH31_07620"/>
<reference evidence="7" key="3">
    <citation type="submission" date="2020-09" db="EMBL/GenBank/DDBJ databases">
        <title>Complete genome sequencing of Faecalibacillus intestinalis strain 14EGH31.</title>
        <authorList>
            <person name="Sakamoto M."/>
            <person name="Murakami T."/>
            <person name="Mori H."/>
        </authorList>
    </citation>
    <scope>NUCLEOTIDE SEQUENCE [LARGE SCALE GENOMIC DNA]</scope>
    <source>
        <strain evidence="7">14EGH31</strain>
    </source>
</reference>
<name>A0A2T3FJY8_9FIRM</name>